<name>A0A7R9Z780_9CHLO</name>
<protein>
    <submittedName>
        <fullName evidence="1">Uncharacterized protein</fullName>
    </submittedName>
</protein>
<dbReference type="AlphaFoldDB" id="A0A7R9Z780"/>
<sequence length="154" mass="17565">MNAGVYAMHPNQRVLDFMETWVHSSTRHPNDQIALNNLFMVKYGVCYSHTQCRSVQMHGMMAIYKHVHFFPGNSCIQESLGPLGHCDKRRLYLHYLCGVGWDNKAATWTKMSNWLVDEDLRPMYADGGGANGPHPHLPCTDGELAWDTLSERID</sequence>
<organism evidence="1">
    <name type="scientific">Chlamydomonas euryale</name>
    <dbReference type="NCBI Taxonomy" id="1486919"/>
    <lineage>
        <taxon>Eukaryota</taxon>
        <taxon>Viridiplantae</taxon>
        <taxon>Chlorophyta</taxon>
        <taxon>core chlorophytes</taxon>
        <taxon>Chlorophyceae</taxon>
        <taxon>CS clade</taxon>
        <taxon>Chlamydomonadales</taxon>
        <taxon>Chlamydomonadaceae</taxon>
        <taxon>Chlamydomonas</taxon>
    </lineage>
</organism>
<reference evidence="1" key="1">
    <citation type="submission" date="2021-01" db="EMBL/GenBank/DDBJ databases">
        <authorList>
            <person name="Corre E."/>
            <person name="Pelletier E."/>
            <person name="Niang G."/>
            <person name="Scheremetjew M."/>
            <person name="Finn R."/>
            <person name="Kale V."/>
            <person name="Holt S."/>
            <person name="Cochrane G."/>
            <person name="Meng A."/>
            <person name="Brown T."/>
            <person name="Cohen L."/>
        </authorList>
    </citation>
    <scope>NUCLEOTIDE SEQUENCE</scope>
    <source>
        <strain evidence="1">CCMP219</strain>
    </source>
</reference>
<evidence type="ECO:0000313" key="1">
    <source>
        <dbReference type="EMBL" id="CAD8309582.1"/>
    </source>
</evidence>
<accession>A0A7R9Z780</accession>
<gene>
    <name evidence="1" type="ORF">CEUR00632_LOCUS20258</name>
</gene>
<dbReference type="EMBL" id="HBEC01043470">
    <property type="protein sequence ID" value="CAD8309582.1"/>
    <property type="molecule type" value="Transcribed_RNA"/>
</dbReference>
<proteinExistence type="predicted"/>